<dbReference type="InterPro" id="IPR000845">
    <property type="entry name" value="Nucleoside_phosphorylase_d"/>
</dbReference>
<dbReference type="PANTHER" id="PTHR46832:SF1">
    <property type="entry name" value="5'-METHYLTHIOADENOSINE_S-ADENOSYLHOMOCYSTEINE NUCLEOSIDASE"/>
    <property type="match status" value="1"/>
</dbReference>
<feature type="region of interest" description="Disordered" evidence="1">
    <location>
        <begin position="1"/>
        <end position="47"/>
    </location>
</feature>
<dbReference type="Pfam" id="PF01048">
    <property type="entry name" value="PNP_UDP_1"/>
    <property type="match status" value="1"/>
</dbReference>
<evidence type="ECO:0000259" key="2">
    <source>
        <dbReference type="Pfam" id="PF01048"/>
    </source>
</evidence>
<evidence type="ECO:0000313" key="3">
    <source>
        <dbReference type="EMBL" id="CAH3190354.1"/>
    </source>
</evidence>
<name>A0ABN8SKP6_9CNID</name>
<gene>
    <name evidence="3" type="ORF">PEVE_00020378</name>
</gene>
<evidence type="ECO:0000256" key="1">
    <source>
        <dbReference type="SAM" id="MobiDB-lite"/>
    </source>
</evidence>
<feature type="non-terminal residue" evidence="3">
    <location>
        <position position="318"/>
    </location>
</feature>
<accession>A0ABN8SKP6</accession>
<organism evidence="3 4">
    <name type="scientific">Porites evermanni</name>
    <dbReference type="NCBI Taxonomy" id="104178"/>
    <lineage>
        <taxon>Eukaryota</taxon>
        <taxon>Metazoa</taxon>
        <taxon>Cnidaria</taxon>
        <taxon>Anthozoa</taxon>
        <taxon>Hexacorallia</taxon>
        <taxon>Scleractinia</taxon>
        <taxon>Fungiina</taxon>
        <taxon>Poritidae</taxon>
        <taxon>Porites</taxon>
    </lineage>
</organism>
<reference evidence="3 4" key="1">
    <citation type="submission" date="2022-05" db="EMBL/GenBank/DDBJ databases">
        <authorList>
            <consortium name="Genoscope - CEA"/>
            <person name="William W."/>
        </authorList>
    </citation>
    <scope>NUCLEOTIDE SEQUENCE [LARGE SCALE GENOMIC DNA]</scope>
</reference>
<proteinExistence type="predicted"/>
<feature type="compositionally biased region" description="Basic and acidic residues" evidence="1">
    <location>
        <begin position="27"/>
        <end position="44"/>
    </location>
</feature>
<sequence>MSESVNPSESPVVAGSSSTSNNNTNRKPPEIDYTKLPAGKELKSENLPAPKDWRPWDRVKLPVDILLLTVVDCEFLACAHYLKPEFYTSCHEKLGPVCFGEIGEEGQDSLKIALYQSPDKGPTEATIVVKNTVEVLKPKAAIWVGFCGGLKEDKVKSGDVVISSKLRTYSAEKVTEERTVDRNIAAPSFKNFLNLLKFADHGWNPPLKDEAGLKVKVVKNGVLLSGPKVVDNKKLRSERTERFPDADAIEMEGEGLYAAAHELKMEWVVIKGVSDFAYGTKSSLDHWRSFASFMAASVTAHILNNPNAFKNWPHYGGK</sequence>
<feature type="compositionally biased region" description="Low complexity" evidence="1">
    <location>
        <begin position="1"/>
        <end position="25"/>
    </location>
</feature>
<protein>
    <recommendedName>
        <fullName evidence="2">Nucleoside phosphorylase domain-containing protein</fullName>
    </recommendedName>
</protein>
<dbReference type="InterPro" id="IPR035994">
    <property type="entry name" value="Nucleoside_phosphorylase_sf"/>
</dbReference>
<dbReference type="SUPFAM" id="SSF53167">
    <property type="entry name" value="Purine and uridine phosphorylases"/>
    <property type="match status" value="1"/>
</dbReference>
<keyword evidence="4" id="KW-1185">Reference proteome</keyword>
<dbReference type="Proteomes" id="UP001159427">
    <property type="component" value="Unassembled WGS sequence"/>
</dbReference>
<feature type="domain" description="Nucleoside phosphorylase" evidence="2">
    <location>
        <begin position="98"/>
        <end position="295"/>
    </location>
</feature>
<dbReference type="Gene3D" id="3.40.50.1580">
    <property type="entry name" value="Nucleoside phosphorylase domain"/>
    <property type="match status" value="1"/>
</dbReference>
<dbReference type="PANTHER" id="PTHR46832">
    <property type="entry name" value="5'-METHYLTHIOADENOSINE/S-ADENOSYLHOMOCYSTEINE NUCLEOSIDASE"/>
    <property type="match status" value="1"/>
</dbReference>
<comment type="caution">
    <text evidence="3">The sequence shown here is derived from an EMBL/GenBank/DDBJ whole genome shotgun (WGS) entry which is preliminary data.</text>
</comment>
<evidence type="ECO:0000313" key="4">
    <source>
        <dbReference type="Proteomes" id="UP001159427"/>
    </source>
</evidence>
<dbReference type="EMBL" id="CALNXI010002734">
    <property type="protein sequence ID" value="CAH3190354.1"/>
    <property type="molecule type" value="Genomic_DNA"/>
</dbReference>